<dbReference type="RefSeq" id="WP_272174859.1">
    <property type="nucleotide sequence ID" value="NZ_JAQOSK010000003.1"/>
</dbReference>
<accession>A0ABT5FQB7</accession>
<evidence type="ECO:0000313" key="3">
    <source>
        <dbReference type="EMBL" id="MDC2954696.1"/>
    </source>
</evidence>
<dbReference type="InterPro" id="IPR045513">
    <property type="entry name" value="DUF6479"/>
</dbReference>
<evidence type="ECO:0000313" key="4">
    <source>
        <dbReference type="Proteomes" id="UP001221328"/>
    </source>
</evidence>
<keyword evidence="2" id="KW-0812">Transmembrane</keyword>
<dbReference type="Pfam" id="PF20087">
    <property type="entry name" value="DUF6479"/>
    <property type="match status" value="1"/>
</dbReference>
<gene>
    <name evidence="3" type="ORF">PO587_09500</name>
</gene>
<name>A0ABT5FQB7_9ACTN</name>
<evidence type="ECO:0000256" key="1">
    <source>
        <dbReference type="SAM" id="MobiDB-lite"/>
    </source>
</evidence>
<keyword evidence="4" id="KW-1185">Reference proteome</keyword>
<dbReference type="Proteomes" id="UP001221328">
    <property type="component" value="Unassembled WGS sequence"/>
</dbReference>
<comment type="caution">
    <text evidence="3">The sequence shown here is derived from an EMBL/GenBank/DDBJ whole genome shotgun (WGS) entry which is preliminary data.</text>
</comment>
<keyword evidence="2" id="KW-1133">Transmembrane helix</keyword>
<feature type="compositionally biased region" description="Gly residues" evidence="1">
    <location>
        <begin position="107"/>
        <end position="120"/>
    </location>
</feature>
<proteinExistence type="predicted"/>
<sequence length="120" mass="12593">MNSASMDIAASSAGALGLIAAGVVVVALLMGAFWMGARIRRREPGPPSPQEQPRLPDGGPVREVREAREPDEVPRSDQRLTPHELHGHGNSPTRTADSQERPRWTGGNSGSFGSGSSGGQ</sequence>
<keyword evidence="2" id="KW-0472">Membrane</keyword>
<evidence type="ECO:0000256" key="2">
    <source>
        <dbReference type="SAM" id="Phobius"/>
    </source>
</evidence>
<feature type="region of interest" description="Disordered" evidence="1">
    <location>
        <begin position="40"/>
        <end position="120"/>
    </location>
</feature>
<feature type="transmembrane region" description="Helical" evidence="2">
    <location>
        <begin position="12"/>
        <end position="34"/>
    </location>
</feature>
<organism evidence="3 4">
    <name type="scientific">Streptomyces gilvifuscus</name>
    <dbReference type="NCBI Taxonomy" id="1550617"/>
    <lineage>
        <taxon>Bacteria</taxon>
        <taxon>Bacillati</taxon>
        <taxon>Actinomycetota</taxon>
        <taxon>Actinomycetes</taxon>
        <taxon>Kitasatosporales</taxon>
        <taxon>Streptomycetaceae</taxon>
        <taxon>Streptomyces</taxon>
    </lineage>
</organism>
<dbReference type="EMBL" id="JAQOSK010000003">
    <property type="protein sequence ID" value="MDC2954696.1"/>
    <property type="molecule type" value="Genomic_DNA"/>
</dbReference>
<reference evidence="3 4" key="1">
    <citation type="journal article" date="2015" name="Int. J. Syst. Evol. Microbiol.">
        <title>Streptomyces gilvifuscus sp. nov., an actinomycete that produces antibacterial compounds isolated from soil.</title>
        <authorList>
            <person name="Nguyen T.M."/>
            <person name="Kim J."/>
        </authorList>
    </citation>
    <scope>NUCLEOTIDE SEQUENCE [LARGE SCALE GENOMIC DNA]</scope>
    <source>
        <strain evidence="3 4">T113</strain>
    </source>
</reference>
<feature type="compositionally biased region" description="Basic and acidic residues" evidence="1">
    <location>
        <begin position="60"/>
        <end position="87"/>
    </location>
</feature>
<protein>
    <submittedName>
        <fullName evidence="3">DUF6479 family protein</fullName>
    </submittedName>
</protein>